<dbReference type="FunFam" id="1.20.1250.20:FF:000059">
    <property type="entry name" value="Solute carrier family 17 member 9"/>
    <property type="match status" value="1"/>
</dbReference>
<evidence type="ECO:0000259" key="7">
    <source>
        <dbReference type="PROSITE" id="PS50850"/>
    </source>
</evidence>
<evidence type="ECO:0000256" key="5">
    <source>
        <dbReference type="ARBA" id="ARBA00022989"/>
    </source>
</evidence>
<proteinExistence type="predicted"/>
<feature type="domain" description="Major facilitator superfamily (MFS) profile" evidence="7">
    <location>
        <begin position="54"/>
        <end position="464"/>
    </location>
</feature>
<evidence type="ECO:0000256" key="6">
    <source>
        <dbReference type="ARBA" id="ARBA00023136"/>
    </source>
</evidence>
<dbReference type="HOGENOM" id="CLU_001265_5_11_1"/>
<dbReference type="CDD" id="cd17380">
    <property type="entry name" value="MFS_SLC17A9_like"/>
    <property type="match status" value="1"/>
</dbReference>
<keyword evidence="4" id="KW-0769">Symport</keyword>
<dbReference type="InterPro" id="IPR050382">
    <property type="entry name" value="MFS_Na/Anion_cotransporter"/>
</dbReference>
<reference evidence="8" key="1">
    <citation type="journal article" date="2012" name="Nature">
        <title>The oyster genome reveals stress adaptation and complexity of shell formation.</title>
        <authorList>
            <person name="Zhang G."/>
            <person name="Fang X."/>
            <person name="Guo X."/>
            <person name="Li L."/>
            <person name="Luo R."/>
            <person name="Xu F."/>
            <person name="Yang P."/>
            <person name="Zhang L."/>
            <person name="Wang X."/>
            <person name="Qi H."/>
            <person name="Xiong Z."/>
            <person name="Que H."/>
            <person name="Xie Y."/>
            <person name="Holland P.W."/>
            <person name="Paps J."/>
            <person name="Zhu Y."/>
            <person name="Wu F."/>
            <person name="Chen Y."/>
            <person name="Wang J."/>
            <person name="Peng C."/>
            <person name="Meng J."/>
            <person name="Yang L."/>
            <person name="Liu J."/>
            <person name="Wen B."/>
            <person name="Zhang N."/>
            <person name="Huang Z."/>
            <person name="Zhu Q."/>
            <person name="Feng Y."/>
            <person name="Mount A."/>
            <person name="Hedgecock D."/>
            <person name="Xu Z."/>
            <person name="Liu Y."/>
            <person name="Domazet-Loso T."/>
            <person name="Du Y."/>
            <person name="Sun X."/>
            <person name="Zhang S."/>
            <person name="Liu B."/>
            <person name="Cheng P."/>
            <person name="Jiang X."/>
            <person name="Li J."/>
            <person name="Fan D."/>
            <person name="Wang W."/>
            <person name="Fu W."/>
            <person name="Wang T."/>
            <person name="Wang B."/>
            <person name="Zhang J."/>
            <person name="Peng Z."/>
            <person name="Li Y."/>
            <person name="Li N."/>
            <person name="Wang J."/>
            <person name="Chen M."/>
            <person name="He Y."/>
            <person name="Tan F."/>
            <person name="Song X."/>
            <person name="Zheng Q."/>
            <person name="Huang R."/>
            <person name="Yang H."/>
            <person name="Du X."/>
            <person name="Chen L."/>
            <person name="Yang M."/>
            <person name="Gaffney P.M."/>
            <person name="Wang S."/>
            <person name="Luo L."/>
            <person name="She Z."/>
            <person name="Ming Y."/>
            <person name="Huang W."/>
            <person name="Zhang S."/>
            <person name="Huang B."/>
            <person name="Zhang Y."/>
            <person name="Qu T."/>
            <person name="Ni P."/>
            <person name="Miao G."/>
            <person name="Wang J."/>
            <person name="Wang Q."/>
            <person name="Steinberg C.E."/>
            <person name="Wang H."/>
            <person name="Li N."/>
            <person name="Qian L."/>
            <person name="Zhang G."/>
            <person name="Li Y."/>
            <person name="Yang H."/>
            <person name="Liu X."/>
            <person name="Wang J."/>
            <person name="Yin Y."/>
            <person name="Wang J."/>
        </authorList>
    </citation>
    <scope>NUCLEOTIDE SEQUENCE [LARGE SCALE GENOMIC DNA]</scope>
    <source>
        <strain evidence="8">05x7-T-G4-1.051#20</strain>
    </source>
</reference>
<keyword evidence="2" id="KW-0813">Transport</keyword>
<dbReference type="InterPro" id="IPR011701">
    <property type="entry name" value="MFS"/>
</dbReference>
<dbReference type="SUPFAM" id="SSF103473">
    <property type="entry name" value="MFS general substrate transporter"/>
    <property type="match status" value="1"/>
</dbReference>
<dbReference type="GO" id="GO:0015867">
    <property type="term" value="P:ATP transport"/>
    <property type="evidence" value="ECO:0007669"/>
    <property type="project" value="TreeGrafter"/>
</dbReference>
<dbReference type="PANTHER" id="PTHR11662:SF279">
    <property type="entry name" value="VOLTAGE-GATED PURINE NUCLEOTIDE UNIPORTER SLC17A9"/>
    <property type="match status" value="1"/>
</dbReference>
<dbReference type="PROSITE" id="PS50850">
    <property type="entry name" value="MFS"/>
    <property type="match status" value="1"/>
</dbReference>
<dbReference type="Pfam" id="PF07690">
    <property type="entry name" value="MFS_1"/>
    <property type="match status" value="1"/>
</dbReference>
<dbReference type="InterPro" id="IPR020846">
    <property type="entry name" value="MFS_dom"/>
</dbReference>
<dbReference type="InterPro" id="IPR044777">
    <property type="entry name" value="SLC17A9-like"/>
</dbReference>
<dbReference type="FunCoup" id="K1PGW2">
    <property type="interactions" value="16"/>
</dbReference>
<evidence type="ECO:0000313" key="8">
    <source>
        <dbReference type="EMBL" id="EKC18089.1"/>
    </source>
</evidence>
<protein>
    <submittedName>
        <fullName evidence="8">Solute carrier family 17 member 9</fullName>
    </submittedName>
</protein>
<organism evidence="8">
    <name type="scientific">Magallana gigas</name>
    <name type="common">Pacific oyster</name>
    <name type="synonym">Crassostrea gigas</name>
    <dbReference type="NCBI Taxonomy" id="29159"/>
    <lineage>
        <taxon>Eukaryota</taxon>
        <taxon>Metazoa</taxon>
        <taxon>Spiralia</taxon>
        <taxon>Lophotrochozoa</taxon>
        <taxon>Mollusca</taxon>
        <taxon>Bivalvia</taxon>
        <taxon>Autobranchia</taxon>
        <taxon>Pteriomorphia</taxon>
        <taxon>Ostreida</taxon>
        <taxon>Ostreoidea</taxon>
        <taxon>Ostreidae</taxon>
        <taxon>Magallana</taxon>
    </lineage>
</organism>
<evidence type="ECO:0000256" key="2">
    <source>
        <dbReference type="ARBA" id="ARBA00022448"/>
    </source>
</evidence>
<dbReference type="FunFam" id="1.20.1250.20:FF:000003">
    <property type="entry name" value="Solute carrier family 17 member 3"/>
    <property type="match status" value="1"/>
</dbReference>
<comment type="subcellular location">
    <subcellularLocation>
        <location evidence="1">Membrane</location>
        <topology evidence="1">Multi-pass membrane protein</topology>
    </subcellularLocation>
</comment>
<dbReference type="AlphaFoldDB" id="K1PGW2"/>
<name>K1PGW2_MAGGI</name>
<accession>K1PGW2</accession>
<evidence type="ECO:0000256" key="4">
    <source>
        <dbReference type="ARBA" id="ARBA00022847"/>
    </source>
</evidence>
<evidence type="ECO:0000256" key="3">
    <source>
        <dbReference type="ARBA" id="ARBA00022692"/>
    </source>
</evidence>
<keyword evidence="6" id="KW-0472">Membrane</keyword>
<gene>
    <name evidence="8" type="ORF">CGI_10015580</name>
</gene>
<evidence type="ECO:0000256" key="1">
    <source>
        <dbReference type="ARBA" id="ARBA00004141"/>
    </source>
</evidence>
<keyword evidence="5" id="KW-1133">Transmembrane helix</keyword>
<dbReference type="GO" id="GO:0015293">
    <property type="term" value="F:symporter activity"/>
    <property type="evidence" value="ECO:0007669"/>
    <property type="project" value="UniProtKB-KW"/>
</dbReference>
<dbReference type="GO" id="GO:0016020">
    <property type="term" value="C:membrane"/>
    <property type="evidence" value="ECO:0007669"/>
    <property type="project" value="UniProtKB-SubCell"/>
</dbReference>
<sequence length="466" mass="52239">MAGQYDEKILKIKRLHDKDDMAIKDDVYIPLVTKRSDLKPVEGKHWTRAERKQWAAGLFTGCAVLYACRTVTPLCVAAMAKEMGWDKTQSGSVLSSFFWGYTMTQFLGGYLADRIGGDVILPIVAVFWSMITFWTPQLAHLSTDKYLTIQFIVLSRVFLGMFQGFHYPSFSSIISRKVSEQERSFTYSFICSGSHLGTLLCGSIGSILLETFGWQSVFYFVGLCSIVWMLCMRYLVIERHRRKYAQPPSVSVSDNTILAEKFPEKKAVPWLMLFVKPAFWSLLVGHFCENNAFYILLSWLPTYFHENFPDAKGWVFNVVPWVVTMFSSVFSGWLADHMLSKGWSVTFVRKFMESIALCGTASALVFLSYTSTYGSALVLMAIAVMCCGFHNSGILVNPQDIAPTHAGSVFGIMNMAGAVPGFVGVYMAGHILEATKSWSAVFNQTAGVCMFGWLVYMIFGTGKQIV</sequence>
<keyword evidence="3" id="KW-0812">Transmembrane</keyword>
<dbReference type="Gene3D" id="1.20.1250.20">
    <property type="entry name" value="MFS general substrate transporter like domains"/>
    <property type="match status" value="2"/>
</dbReference>
<dbReference type="InParanoid" id="K1PGW2"/>
<dbReference type="EMBL" id="JH823239">
    <property type="protein sequence ID" value="EKC18089.1"/>
    <property type="molecule type" value="Genomic_DNA"/>
</dbReference>
<dbReference type="InterPro" id="IPR036259">
    <property type="entry name" value="MFS_trans_sf"/>
</dbReference>
<dbReference type="PANTHER" id="PTHR11662">
    <property type="entry name" value="SOLUTE CARRIER FAMILY 17"/>
    <property type="match status" value="1"/>
</dbReference>